<dbReference type="PANTHER" id="PTHR15549:SF26">
    <property type="entry name" value="AXIAL BUDDING PATTERN PROTEIN 2-RELATED"/>
    <property type="match status" value="1"/>
</dbReference>
<evidence type="ECO:0000313" key="12">
    <source>
        <dbReference type="Proteomes" id="UP000078561"/>
    </source>
</evidence>
<keyword evidence="7 9" id="KW-0472">Membrane</keyword>
<evidence type="ECO:0000313" key="11">
    <source>
        <dbReference type="EMBL" id="SAM08656.1"/>
    </source>
</evidence>
<evidence type="ECO:0000256" key="8">
    <source>
        <dbReference type="SAM" id="MobiDB-lite"/>
    </source>
</evidence>
<evidence type="ECO:0000256" key="1">
    <source>
        <dbReference type="ARBA" id="ARBA00004167"/>
    </source>
</evidence>
<feature type="domain" description="Epidermal growth factor receptor-like transmembrane-juxtamembrane segment" evidence="10">
    <location>
        <begin position="29"/>
        <end position="60"/>
    </location>
</feature>
<keyword evidence="4" id="KW-0547">Nucleotide-binding</keyword>
<comment type="subcellular location">
    <subcellularLocation>
        <location evidence="1">Membrane</location>
        <topology evidence="1">Single-pass membrane protein</topology>
    </subcellularLocation>
</comment>
<evidence type="ECO:0000256" key="4">
    <source>
        <dbReference type="ARBA" id="ARBA00022741"/>
    </source>
</evidence>
<proteinExistence type="predicted"/>
<dbReference type="Proteomes" id="UP000078561">
    <property type="component" value="Unassembled WGS sequence"/>
</dbReference>
<keyword evidence="6 9" id="KW-1133">Transmembrane helix</keyword>
<dbReference type="GO" id="GO:0071944">
    <property type="term" value="C:cell periphery"/>
    <property type="evidence" value="ECO:0007669"/>
    <property type="project" value="UniProtKB-ARBA"/>
</dbReference>
<dbReference type="InterPro" id="IPR049328">
    <property type="entry name" value="TM_ErbB1"/>
</dbReference>
<evidence type="ECO:0000256" key="5">
    <source>
        <dbReference type="ARBA" id="ARBA00022840"/>
    </source>
</evidence>
<protein>
    <recommendedName>
        <fullName evidence="10">Epidermal growth factor receptor-like transmembrane-juxtamembrane segment domain-containing protein</fullName>
    </recommendedName>
</protein>
<reference evidence="11" key="1">
    <citation type="submission" date="2016-04" db="EMBL/GenBank/DDBJ databases">
        <authorList>
            <person name="Evans L.H."/>
            <person name="Alamgir A."/>
            <person name="Owens N."/>
            <person name="Weber N.D."/>
            <person name="Virtaneva K."/>
            <person name="Barbian K."/>
            <person name="Babar A."/>
            <person name="Rosenke K."/>
        </authorList>
    </citation>
    <scope>NUCLEOTIDE SEQUENCE [LARGE SCALE GENOMIC DNA]</scope>
    <source>
        <strain evidence="11">CBS 101.48</strain>
    </source>
</reference>
<accession>A0A163K7D5</accession>
<dbReference type="AlphaFoldDB" id="A0A163K7D5"/>
<dbReference type="GO" id="GO:0005524">
    <property type="term" value="F:ATP binding"/>
    <property type="evidence" value="ECO:0007669"/>
    <property type="project" value="UniProtKB-KW"/>
</dbReference>
<gene>
    <name evidence="11" type="primary">ABSGL_14319.1 scaffold 14385</name>
</gene>
<dbReference type="GO" id="GO:0016020">
    <property type="term" value="C:membrane"/>
    <property type="evidence" value="ECO:0007669"/>
    <property type="project" value="UniProtKB-SubCell"/>
</dbReference>
<sequence length="206" mass="22369">MATFKKKGVPLLTHSSIDSGASPVNKGAIAGGVVGGVAGVALLGALIFFFLRRKRSQNKHQKQAADFEEAMNTGPTMMTSPYVPPSSPYQYESDFQGGAPAWSSNPTIHDVYQRNGPQTWSPRMEEGYPYYYEDGTTASGGGSPVLMPATESSNRHQVDYDYYYSQKPDDVVVQSTPSSPHPMRQDEPTDRAGNFSQASSDSGFPR</sequence>
<dbReference type="InterPro" id="IPR051694">
    <property type="entry name" value="Immunoregulatory_rcpt-like"/>
</dbReference>
<feature type="region of interest" description="Disordered" evidence="8">
    <location>
        <begin position="167"/>
        <end position="206"/>
    </location>
</feature>
<evidence type="ECO:0000256" key="3">
    <source>
        <dbReference type="ARBA" id="ARBA00022692"/>
    </source>
</evidence>
<dbReference type="Pfam" id="PF21314">
    <property type="entry name" value="TM_ErbB1"/>
    <property type="match status" value="1"/>
</dbReference>
<evidence type="ECO:0000256" key="9">
    <source>
        <dbReference type="SAM" id="Phobius"/>
    </source>
</evidence>
<dbReference type="InParanoid" id="A0A163K7D5"/>
<organism evidence="11">
    <name type="scientific">Absidia glauca</name>
    <name type="common">Pin mould</name>
    <dbReference type="NCBI Taxonomy" id="4829"/>
    <lineage>
        <taxon>Eukaryota</taxon>
        <taxon>Fungi</taxon>
        <taxon>Fungi incertae sedis</taxon>
        <taxon>Mucoromycota</taxon>
        <taxon>Mucoromycotina</taxon>
        <taxon>Mucoromycetes</taxon>
        <taxon>Mucorales</taxon>
        <taxon>Cunninghamellaceae</taxon>
        <taxon>Absidia</taxon>
    </lineage>
</organism>
<evidence type="ECO:0000259" key="10">
    <source>
        <dbReference type="Pfam" id="PF21314"/>
    </source>
</evidence>
<name>A0A163K7D5_ABSGL</name>
<evidence type="ECO:0000256" key="7">
    <source>
        <dbReference type="ARBA" id="ARBA00023136"/>
    </source>
</evidence>
<dbReference type="EMBL" id="LT554895">
    <property type="protein sequence ID" value="SAM08656.1"/>
    <property type="molecule type" value="Genomic_DNA"/>
</dbReference>
<keyword evidence="12" id="KW-1185">Reference proteome</keyword>
<evidence type="ECO:0000256" key="6">
    <source>
        <dbReference type="ARBA" id="ARBA00022989"/>
    </source>
</evidence>
<dbReference type="OrthoDB" id="10657334at2759"/>
<evidence type="ECO:0000256" key="2">
    <source>
        <dbReference type="ARBA" id="ARBA00022553"/>
    </source>
</evidence>
<dbReference type="PANTHER" id="PTHR15549">
    <property type="entry name" value="PAIRED IMMUNOGLOBULIN-LIKE TYPE 2 RECEPTOR"/>
    <property type="match status" value="1"/>
</dbReference>
<keyword evidence="5" id="KW-0067">ATP-binding</keyword>
<keyword evidence="3 9" id="KW-0812">Transmembrane</keyword>
<keyword evidence="2" id="KW-0597">Phosphoprotein</keyword>
<feature type="transmembrane region" description="Helical" evidence="9">
    <location>
        <begin position="28"/>
        <end position="51"/>
    </location>
</feature>
<feature type="compositionally biased region" description="Polar residues" evidence="8">
    <location>
        <begin position="194"/>
        <end position="206"/>
    </location>
</feature>